<evidence type="ECO:0000256" key="1">
    <source>
        <dbReference type="ARBA" id="ARBA00004571"/>
    </source>
</evidence>
<comment type="subcellular location">
    <subcellularLocation>
        <location evidence="1 7">Cell outer membrane</location>
        <topology evidence="1 7">Multi-pass membrane protein</topology>
    </subcellularLocation>
</comment>
<evidence type="ECO:0000256" key="3">
    <source>
        <dbReference type="ARBA" id="ARBA00022452"/>
    </source>
</evidence>
<gene>
    <name evidence="10" type="ORF">DDY73_05315</name>
</gene>
<reference evidence="10 11" key="1">
    <citation type="journal article" date="2018" name="Nat. Biotechnol.">
        <title>A standardized bacterial taxonomy based on genome phylogeny substantially revises the tree of life.</title>
        <authorList>
            <person name="Parks D.H."/>
            <person name="Chuvochina M."/>
            <person name="Waite D.W."/>
            <person name="Rinke C."/>
            <person name="Skarshewski A."/>
            <person name="Chaumeil P.A."/>
            <person name="Hugenholtz P."/>
        </authorList>
    </citation>
    <scope>NUCLEOTIDE SEQUENCE [LARGE SCALE GENOMIC DNA]</scope>
    <source>
        <strain evidence="10">UBA11482</strain>
    </source>
</reference>
<name>A0A354M1L6_9BACT</name>
<evidence type="ECO:0000313" key="10">
    <source>
        <dbReference type="EMBL" id="HBJ08405.1"/>
    </source>
</evidence>
<accession>A0A354M1L6</accession>
<keyword evidence="5 7" id="KW-0472">Membrane</keyword>
<comment type="similarity">
    <text evidence="7">Belongs to the TonB-dependent receptor family.</text>
</comment>
<dbReference type="InterPro" id="IPR012910">
    <property type="entry name" value="Plug_dom"/>
</dbReference>
<dbReference type="InterPro" id="IPR023996">
    <property type="entry name" value="TonB-dep_OMP_SusC/RagA"/>
</dbReference>
<evidence type="ECO:0000256" key="4">
    <source>
        <dbReference type="ARBA" id="ARBA00022692"/>
    </source>
</evidence>
<evidence type="ECO:0000313" key="11">
    <source>
        <dbReference type="Proteomes" id="UP000262954"/>
    </source>
</evidence>
<dbReference type="Gene3D" id="2.60.40.1120">
    <property type="entry name" value="Carboxypeptidase-like, regulatory domain"/>
    <property type="match status" value="1"/>
</dbReference>
<dbReference type="InterPro" id="IPR008969">
    <property type="entry name" value="CarboxyPept-like_regulatory"/>
</dbReference>
<dbReference type="InterPro" id="IPR036942">
    <property type="entry name" value="Beta-barrel_TonB_sf"/>
</dbReference>
<dbReference type="PROSITE" id="PS52016">
    <property type="entry name" value="TONB_DEPENDENT_REC_3"/>
    <property type="match status" value="1"/>
</dbReference>
<dbReference type="SUPFAM" id="SSF56935">
    <property type="entry name" value="Porins"/>
    <property type="match status" value="1"/>
</dbReference>
<evidence type="ECO:0000256" key="8">
    <source>
        <dbReference type="SAM" id="Phobius"/>
    </source>
</evidence>
<evidence type="ECO:0000256" key="5">
    <source>
        <dbReference type="ARBA" id="ARBA00023136"/>
    </source>
</evidence>
<comment type="caution">
    <text evidence="10">The sequence shown here is derived from an EMBL/GenBank/DDBJ whole genome shotgun (WGS) entry which is preliminary data.</text>
</comment>
<evidence type="ECO:0000256" key="6">
    <source>
        <dbReference type="ARBA" id="ARBA00023237"/>
    </source>
</evidence>
<dbReference type="AlphaFoldDB" id="A0A354M1L6"/>
<evidence type="ECO:0000256" key="2">
    <source>
        <dbReference type="ARBA" id="ARBA00022448"/>
    </source>
</evidence>
<dbReference type="Pfam" id="PF13715">
    <property type="entry name" value="CarbopepD_reg_2"/>
    <property type="match status" value="1"/>
</dbReference>
<proteinExistence type="inferred from homology"/>
<dbReference type="InterPro" id="IPR039426">
    <property type="entry name" value="TonB-dep_rcpt-like"/>
</dbReference>
<dbReference type="EMBL" id="DNWC01000072">
    <property type="protein sequence ID" value="HBJ08405.1"/>
    <property type="molecule type" value="Genomic_DNA"/>
</dbReference>
<keyword evidence="6 7" id="KW-0998">Cell outer membrane</keyword>
<dbReference type="NCBIfam" id="TIGR04057">
    <property type="entry name" value="SusC_RagA_signa"/>
    <property type="match status" value="1"/>
</dbReference>
<dbReference type="GO" id="GO:0009279">
    <property type="term" value="C:cell outer membrane"/>
    <property type="evidence" value="ECO:0007669"/>
    <property type="project" value="UniProtKB-SubCell"/>
</dbReference>
<evidence type="ECO:0000256" key="7">
    <source>
        <dbReference type="PROSITE-ProRule" id="PRU01360"/>
    </source>
</evidence>
<feature type="domain" description="TonB-dependent receptor plug" evidence="9">
    <location>
        <begin position="129"/>
        <end position="258"/>
    </location>
</feature>
<dbReference type="Gene3D" id="2.40.170.20">
    <property type="entry name" value="TonB-dependent receptor, beta-barrel domain"/>
    <property type="match status" value="1"/>
</dbReference>
<dbReference type="Gene3D" id="2.170.130.10">
    <property type="entry name" value="TonB-dependent receptor, plug domain"/>
    <property type="match status" value="1"/>
</dbReference>
<keyword evidence="8" id="KW-1133">Transmembrane helix</keyword>
<protein>
    <submittedName>
        <fullName evidence="10">SusC/RagA family TonB-linked outer membrane protein</fullName>
    </submittedName>
</protein>
<dbReference type="InterPro" id="IPR023997">
    <property type="entry name" value="TonB-dep_OMP_SusC/RagA_CS"/>
</dbReference>
<keyword evidence="4 7" id="KW-0812">Transmembrane</keyword>
<keyword evidence="2 7" id="KW-0813">Transport</keyword>
<keyword evidence="3 7" id="KW-1134">Transmembrane beta strand</keyword>
<dbReference type="Pfam" id="PF07715">
    <property type="entry name" value="Plug"/>
    <property type="match status" value="1"/>
</dbReference>
<feature type="transmembrane region" description="Helical" evidence="8">
    <location>
        <begin position="12"/>
        <end position="32"/>
    </location>
</feature>
<sequence length="1122" mass="124709">MKLKQVILKSAYLYPTMLAVFMLMIPGINAFAQDKSDKIKITGTVYDETKQPLAGASVREERTSNGTITDQNGNFTIHVKKGSTIRISFLGLESKVMTANIAGKFDIMLKDNTKELGQVVVTGYGKTTKDRVTGSVGIVTAKDLKGSPTANIDQLLQGKLAGVSVQAVSGRPGESSTIRIRGTRSLTKESADPLWVIDGVPLQRNIPKINNSRLSTGDFNDIFTSGIAGIDPNEIESISVLKDASAAAIYGSQAAAGVIVVTTKRGKAGKMQINYSANMTFVTKPPRSANLMNSQEKLAWEQELWDEFSATGYQQYADGDATAYYPVIGIVGMIRSGKGDFKDWTKSEQDAYIARLGQHTTNWFDEIFRTSISNSHHLSFSGGSDKSTYYVSAGYNRNNGLVKKSNYDRYNVSAKVDMKPNKRVTLGVTTDMAYQISRGASLNVDPFKYAYFANPYEMPYNSDGSYAKDQTYFTLAKYNGSISSQIPSNGYNILREIENTSTEAKNVNVNVNVNLGISILKNLKFEGLGSYSYTSNISENINGQDTYAAWEDRPFEGTTNSSTRTYGSIAQSTAFNQSYSLRGQFHFSQTFANIHNISLLAGSEIRRQYAKNIYSKRYGYDTVTENSSTPVYPSDQKVDYDKLVEFAALMDGYSGQSTDEDAMASFYASLDYVLMNKYVLSYTMRTDGSNRFGSKEQFNPTGSLGLSWNMGEENFMFRLKPVLSSLQFRVSGGYTGKVNAYATPYIIMIYDKNFRKTDETYYRMGYIKNPPNPKLRWERTFDISGSVNAGFFNERMQIEIGGYRSLGKDIISRVYVPYSTGFDDQSYNTSKILNKGVEASVSGQIVKTKDFKLNVSINAAYNANKLVEYNSPYSSYSTEQEGYPTSSLFSGICTGIDPKLGIYTYKLRSDTDRKENNYRKDSNNYRFYIGTSNAPVNGGYSVNFSYKQFSLGVSGNYSIGNKINSEISSPAYYSIIGGKVQNRPQTSRSDLYVNHLNVSKDVVNRWTESNPITDGYPRLVDAYGAKILIEGKELTDYMTNLSYITNGAFIENISYFKISNIYLNYSFPDAQWMRKARITSFGLTASVSNVCIFSNYSGIDPETPGAVYPQARNFTLGLNIGF</sequence>
<dbReference type="InterPro" id="IPR037066">
    <property type="entry name" value="Plug_dom_sf"/>
</dbReference>
<dbReference type="SUPFAM" id="SSF49464">
    <property type="entry name" value="Carboxypeptidase regulatory domain-like"/>
    <property type="match status" value="1"/>
</dbReference>
<dbReference type="Proteomes" id="UP000262954">
    <property type="component" value="Unassembled WGS sequence"/>
</dbReference>
<dbReference type="NCBIfam" id="TIGR04056">
    <property type="entry name" value="OMP_RagA_SusC"/>
    <property type="match status" value="1"/>
</dbReference>
<evidence type="ECO:0000259" key="9">
    <source>
        <dbReference type="Pfam" id="PF07715"/>
    </source>
</evidence>
<organism evidence="10 11">
    <name type="scientific">Coprobacter fastidiosus</name>
    <dbReference type="NCBI Taxonomy" id="1099853"/>
    <lineage>
        <taxon>Bacteria</taxon>
        <taxon>Pseudomonadati</taxon>
        <taxon>Bacteroidota</taxon>
        <taxon>Bacteroidia</taxon>
        <taxon>Bacteroidales</taxon>
        <taxon>Barnesiellaceae</taxon>
        <taxon>Coprobacter</taxon>
    </lineage>
</organism>